<dbReference type="GO" id="GO:0008460">
    <property type="term" value="F:dTDP-glucose 4,6-dehydratase activity"/>
    <property type="evidence" value="ECO:0007669"/>
    <property type="project" value="UniProtKB-EC"/>
</dbReference>
<dbReference type="Gene3D" id="3.40.50.720">
    <property type="entry name" value="NAD(P)-binding Rossmann-like Domain"/>
    <property type="match status" value="1"/>
</dbReference>
<accession>A0A166FEI5</accession>
<comment type="similarity">
    <text evidence="1">Belongs to the NAD(P)-dependent epimerase/dehydratase family.</text>
</comment>
<dbReference type="STRING" id="55758.MBFIL_00780"/>
<sequence>MESQKILVTGGAGFIGTNLVKELEKRGHDVLAVDLLHNERDNYTRADVSKYHQIERIFEENDTFDHVYHLAAEYGRWNGEGYYENLWETNVIGTKHMIRLQEKLKFRMIFFSSAEVYGDYTGKMSEDVMVNNPIKDTYQMNDYAITKWAGELMCMNSATMFNTETVRVRPVNCYGPHEKYSPYKGFIPIFIYKSLNNQGYDVYEGHKRIIDYVGDTATTFANIVDNFIPGEVYNVGSKQEWEKDIKEYSDIVLDAVGIDDSLVTYHESEPFTTKVKHIDFSKAIKDLKHNPKVSPDEGIKKTVQWMRDYYNIKQ</sequence>
<proteinExistence type="inferred from homology"/>
<keyword evidence="3" id="KW-0456">Lyase</keyword>
<dbReference type="Proteomes" id="UP000077066">
    <property type="component" value="Unassembled WGS sequence"/>
</dbReference>
<dbReference type="PATRIC" id="fig|55758.3.peg.87"/>
<dbReference type="SUPFAM" id="SSF51735">
    <property type="entry name" value="NAD(P)-binding Rossmann-fold domains"/>
    <property type="match status" value="1"/>
</dbReference>
<gene>
    <name evidence="3" type="primary">rfbB_1</name>
    <name evidence="3" type="ORF">MBFIL_00780</name>
</gene>
<dbReference type="AlphaFoldDB" id="A0A166FEI5"/>
<dbReference type="Pfam" id="PF01370">
    <property type="entry name" value="Epimerase"/>
    <property type="match status" value="1"/>
</dbReference>
<comment type="caution">
    <text evidence="3">The sequence shown here is derived from an EMBL/GenBank/DDBJ whole genome shotgun (WGS) entry which is preliminary data.</text>
</comment>
<feature type="domain" description="NAD-dependent epimerase/dehydratase" evidence="2">
    <location>
        <begin position="6"/>
        <end position="236"/>
    </location>
</feature>
<name>A0A166FEI5_9EURY</name>
<dbReference type="OrthoDB" id="4907at2157"/>
<evidence type="ECO:0000256" key="1">
    <source>
        <dbReference type="ARBA" id="ARBA00007637"/>
    </source>
</evidence>
<evidence type="ECO:0000313" key="3">
    <source>
        <dbReference type="EMBL" id="KZX17593.1"/>
    </source>
</evidence>
<dbReference type="PANTHER" id="PTHR43000">
    <property type="entry name" value="DTDP-D-GLUCOSE 4,6-DEHYDRATASE-RELATED"/>
    <property type="match status" value="1"/>
</dbReference>
<organism evidence="3 4">
    <name type="scientific">Methanobrevibacter filiformis</name>
    <dbReference type="NCBI Taxonomy" id="55758"/>
    <lineage>
        <taxon>Archaea</taxon>
        <taxon>Methanobacteriati</taxon>
        <taxon>Methanobacteriota</taxon>
        <taxon>Methanomada group</taxon>
        <taxon>Methanobacteria</taxon>
        <taxon>Methanobacteriales</taxon>
        <taxon>Methanobacteriaceae</taxon>
        <taxon>Methanobrevibacter</taxon>
    </lineage>
</organism>
<dbReference type="EC" id="4.2.1.46" evidence="3"/>
<dbReference type="RefSeq" id="WP_066970332.1">
    <property type="nucleotide sequence ID" value="NZ_LWMT01000008.1"/>
</dbReference>
<dbReference type="EMBL" id="LWMT01000008">
    <property type="protein sequence ID" value="KZX17593.1"/>
    <property type="molecule type" value="Genomic_DNA"/>
</dbReference>
<reference evidence="3 4" key="1">
    <citation type="submission" date="2016-04" db="EMBL/GenBank/DDBJ databases">
        <title>Genome sequence of Methanobrevibacter filiformis DSM 11501.</title>
        <authorList>
            <person name="Poehlein A."/>
            <person name="Seedorf H."/>
            <person name="Daniel R."/>
        </authorList>
    </citation>
    <scope>NUCLEOTIDE SEQUENCE [LARGE SCALE GENOMIC DNA]</scope>
    <source>
        <strain evidence="3 4">DSM 11501</strain>
    </source>
</reference>
<keyword evidence="4" id="KW-1185">Reference proteome</keyword>
<dbReference type="InterPro" id="IPR036291">
    <property type="entry name" value="NAD(P)-bd_dom_sf"/>
</dbReference>
<dbReference type="InterPro" id="IPR001509">
    <property type="entry name" value="Epimerase_deHydtase"/>
</dbReference>
<protein>
    <submittedName>
        <fullName evidence="3">dTDP-glucose 4,6-dehydratase</fullName>
        <ecNumber evidence="3">4.2.1.46</ecNumber>
    </submittedName>
</protein>
<evidence type="ECO:0000259" key="2">
    <source>
        <dbReference type="Pfam" id="PF01370"/>
    </source>
</evidence>
<evidence type="ECO:0000313" key="4">
    <source>
        <dbReference type="Proteomes" id="UP000077066"/>
    </source>
</evidence>